<name>A0A1X6Z172_9RHOB</name>
<evidence type="ECO:0000256" key="1">
    <source>
        <dbReference type="ARBA" id="ARBA00023015"/>
    </source>
</evidence>
<evidence type="ECO:0000313" key="7">
    <source>
        <dbReference type="Proteomes" id="UP000193207"/>
    </source>
</evidence>
<evidence type="ECO:0000256" key="3">
    <source>
        <dbReference type="ARBA" id="ARBA00023163"/>
    </source>
</evidence>
<dbReference type="Pfam" id="PF00440">
    <property type="entry name" value="TetR_N"/>
    <property type="match status" value="1"/>
</dbReference>
<dbReference type="PANTHER" id="PTHR30055">
    <property type="entry name" value="HTH-TYPE TRANSCRIPTIONAL REGULATOR RUTR"/>
    <property type="match status" value="1"/>
</dbReference>
<dbReference type="Gene3D" id="1.10.357.10">
    <property type="entry name" value="Tetracycline Repressor, domain 2"/>
    <property type="match status" value="1"/>
</dbReference>
<dbReference type="AlphaFoldDB" id="A0A1X6Z172"/>
<dbReference type="Proteomes" id="UP000193207">
    <property type="component" value="Unassembled WGS sequence"/>
</dbReference>
<evidence type="ECO:0000259" key="5">
    <source>
        <dbReference type="PROSITE" id="PS50977"/>
    </source>
</evidence>
<protein>
    <submittedName>
        <fullName evidence="6">HTH-type transcriptional regulator EthR</fullName>
    </submittedName>
</protein>
<dbReference type="GO" id="GO:0000976">
    <property type="term" value="F:transcription cis-regulatory region binding"/>
    <property type="evidence" value="ECO:0007669"/>
    <property type="project" value="TreeGrafter"/>
</dbReference>
<accession>A0A1X6Z172</accession>
<dbReference type="EMBL" id="FWFU01000002">
    <property type="protein sequence ID" value="SLN37396.1"/>
    <property type="molecule type" value="Genomic_DNA"/>
</dbReference>
<reference evidence="6 7" key="1">
    <citation type="submission" date="2017-03" db="EMBL/GenBank/DDBJ databases">
        <authorList>
            <person name="Afonso C.L."/>
            <person name="Miller P.J."/>
            <person name="Scott M.A."/>
            <person name="Spackman E."/>
            <person name="Goraichik I."/>
            <person name="Dimitrov K.M."/>
            <person name="Suarez D.L."/>
            <person name="Swayne D.E."/>
        </authorList>
    </citation>
    <scope>NUCLEOTIDE SEQUENCE [LARGE SCALE GENOMIC DNA]</scope>
    <source>
        <strain evidence="6 7">CECT 8110</strain>
    </source>
</reference>
<keyword evidence="3" id="KW-0804">Transcription</keyword>
<dbReference type="OrthoDB" id="9808189at2"/>
<keyword evidence="2 4" id="KW-0238">DNA-binding</keyword>
<keyword evidence="1" id="KW-0805">Transcription regulation</keyword>
<dbReference type="RefSeq" id="WP_121143673.1">
    <property type="nucleotide sequence ID" value="NZ_FWFU01000002.1"/>
</dbReference>
<dbReference type="PANTHER" id="PTHR30055:SF234">
    <property type="entry name" value="HTH-TYPE TRANSCRIPTIONAL REGULATOR BETI"/>
    <property type="match status" value="1"/>
</dbReference>
<dbReference type="SUPFAM" id="SSF48498">
    <property type="entry name" value="Tetracyclin repressor-like, C-terminal domain"/>
    <property type="match status" value="1"/>
</dbReference>
<dbReference type="SUPFAM" id="SSF46689">
    <property type="entry name" value="Homeodomain-like"/>
    <property type="match status" value="1"/>
</dbReference>
<keyword evidence="7" id="KW-1185">Reference proteome</keyword>
<evidence type="ECO:0000313" key="6">
    <source>
        <dbReference type="EMBL" id="SLN37396.1"/>
    </source>
</evidence>
<feature type="domain" description="HTH tetR-type" evidence="5">
    <location>
        <begin position="35"/>
        <end position="95"/>
    </location>
</feature>
<feature type="DNA-binding region" description="H-T-H motif" evidence="4">
    <location>
        <begin position="58"/>
        <end position="77"/>
    </location>
</feature>
<dbReference type="Gene3D" id="1.10.10.60">
    <property type="entry name" value="Homeodomain-like"/>
    <property type="match status" value="1"/>
</dbReference>
<evidence type="ECO:0000256" key="4">
    <source>
        <dbReference type="PROSITE-ProRule" id="PRU00335"/>
    </source>
</evidence>
<dbReference type="InterPro" id="IPR050109">
    <property type="entry name" value="HTH-type_TetR-like_transc_reg"/>
</dbReference>
<gene>
    <name evidence="6" type="primary">ethR</name>
    <name evidence="6" type="ORF">ROH8110_01937</name>
</gene>
<dbReference type="InterPro" id="IPR009057">
    <property type="entry name" value="Homeodomain-like_sf"/>
</dbReference>
<sequence>MNTARKPLPDPSDPVGTLSYRTVLAERVKGEAKGQRTAQQIRIATCALLENAALQDLTISAICKQAGVANGTFYLYFQDQSQLLDDLLPGFAHFLQDGMMRASRGAPEDGIRAATMAYGMLFRENRGLMKCLVHHLDRFPEARSAFHRLNRDWIETVAAAARRRMERDGAALPEDELMRRAYALGAMTDQYFSGLFLSGEPGLVAVSGDLEAVVDTLTTIWERGLKP</sequence>
<organism evidence="6 7">
    <name type="scientific">Roseovarius halotolerans</name>
    <dbReference type="NCBI Taxonomy" id="505353"/>
    <lineage>
        <taxon>Bacteria</taxon>
        <taxon>Pseudomonadati</taxon>
        <taxon>Pseudomonadota</taxon>
        <taxon>Alphaproteobacteria</taxon>
        <taxon>Rhodobacterales</taxon>
        <taxon>Roseobacteraceae</taxon>
        <taxon>Roseovarius</taxon>
    </lineage>
</organism>
<evidence type="ECO:0000256" key="2">
    <source>
        <dbReference type="ARBA" id="ARBA00023125"/>
    </source>
</evidence>
<dbReference type="InterPro" id="IPR001647">
    <property type="entry name" value="HTH_TetR"/>
</dbReference>
<dbReference type="PROSITE" id="PS50977">
    <property type="entry name" value="HTH_TETR_2"/>
    <property type="match status" value="1"/>
</dbReference>
<dbReference type="InterPro" id="IPR036271">
    <property type="entry name" value="Tet_transcr_reg_TetR-rel_C_sf"/>
</dbReference>
<proteinExistence type="predicted"/>
<dbReference type="GO" id="GO:0003700">
    <property type="term" value="F:DNA-binding transcription factor activity"/>
    <property type="evidence" value="ECO:0007669"/>
    <property type="project" value="TreeGrafter"/>
</dbReference>